<feature type="transmembrane region" description="Helical" evidence="1">
    <location>
        <begin position="118"/>
        <end position="141"/>
    </location>
</feature>
<evidence type="ECO:0000256" key="1">
    <source>
        <dbReference type="SAM" id="Phobius"/>
    </source>
</evidence>
<gene>
    <name evidence="3" type="ORF">PsYK624_082600</name>
</gene>
<sequence length="309" mass="35415">MSAFAHQILVLGAQRDHEASSIAAIAWMTWDTLINLGDEVEYLWKGHAKWVQWVYAFIRYAPIVHGGVVLSHYSSKNNPPDRCRGYIAYELAFLELLTIAVEIVLMIRVFVLYKQNRFLKAFIITAFIAEIICMMVLISFVAKGQTFTSDCLAATSPRVFVGYWVSALSFETFLFVLTLLKCYRKKSERIASRRSVLFIFLRDGTWAFALIFVAMLLNTLMYQLNNTPRAGIGYYWELAVLSYAGSHVILNIRRLANPSYLSQTEMSTLWDQCSPDISSAGEMDYRRESGFAPVIELRRLSRAYITREK</sequence>
<feature type="transmembrane region" description="Helical" evidence="1">
    <location>
        <begin position="86"/>
        <end position="111"/>
    </location>
</feature>
<feature type="domain" description="DUF6533" evidence="2">
    <location>
        <begin position="21"/>
        <end position="64"/>
    </location>
</feature>
<dbReference type="InterPro" id="IPR045340">
    <property type="entry name" value="DUF6533"/>
</dbReference>
<evidence type="ECO:0000313" key="4">
    <source>
        <dbReference type="Proteomes" id="UP000703269"/>
    </source>
</evidence>
<keyword evidence="1" id="KW-0472">Membrane</keyword>
<feature type="transmembrane region" description="Helical" evidence="1">
    <location>
        <begin position="161"/>
        <end position="183"/>
    </location>
</feature>
<feature type="transmembrane region" description="Helical" evidence="1">
    <location>
        <begin position="53"/>
        <end position="74"/>
    </location>
</feature>
<protein>
    <recommendedName>
        <fullName evidence="2">DUF6533 domain-containing protein</fullName>
    </recommendedName>
</protein>
<keyword evidence="4" id="KW-1185">Reference proteome</keyword>
<evidence type="ECO:0000313" key="3">
    <source>
        <dbReference type="EMBL" id="GJE92107.1"/>
    </source>
</evidence>
<dbReference type="AlphaFoldDB" id="A0A9P3GAB2"/>
<dbReference type="OrthoDB" id="2637653at2759"/>
<accession>A0A9P3GAB2</accession>
<name>A0A9P3GAB2_9APHY</name>
<dbReference type="Pfam" id="PF20151">
    <property type="entry name" value="DUF6533"/>
    <property type="match status" value="1"/>
</dbReference>
<evidence type="ECO:0000259" key="2">
    <source>
        <dbReference type="Pfam" id="PF20151"/>
    </source>
</evidence>
<feature type="transmembrane region" description="Helical" evidence="1">
    <location>
        <begin position="204"/>
        <end position="222"/>
    </location>
</feature>
<proteinExistence type="predicted"/>
<dbReference type="Proteomes" id="UP000703269">
    <property type="component" value="Unassembled WGS sequence"/>
</dbReference>
<keyword evidence="1" id="KW-1133">Transmembrane helix</keyword>
<dbReference type="EMBL" id="BPQB01000024">
    <property type="protein sequence ID" value="GJE92107.1"/>
    <property type="molecule type" value="Genomic_DNA"/>
</dbReference>
<keyword evidence="1" id="KW-0812">Transmembrane</keyword>
<comment type="caution">
    <text evidence="3">The sequence shown here is derived from an EMBL/GenBank/DDBJ whole genome shotgun (WGS) entry which is preliminary data.</text>
</comment>
<organism evidence="3 4">
    <name type="scientific">Phanerochaete sordida</name>
    <dbReference type="NCBI Taxonomy" id="48140"/>
    <lineage>
        <taxon>Eukaryota</taxon>
        <taxon>Fungi</taxon>
        <taxon>Dikarya</taxon>
        <taxon>Basidiomycota</taxon>
        <taxon>Agaricomycotina</taxon>
        <taxon>Agaricomycetes</taxon>
        <taxon>Polyporales</taxon>
        <taxon>Phanerochaetaceae</taxon>
        <taxon>Phanerochaete</taxon>
    </lineage>
</organism>
<feature type="transmembrane region" description="Helical" evidence="1">
    <location>
        <begin position="234"/>
        <end position="252"/>
    </location>
</feature>
<reference evidence="3 4" key="1">
    <citation type="submission" date="2021-08" db="EMBL/GenBank/DDBJ databases">
        <title>Draft Genome Sequence of Phanerochaete sordida strain YK-624.</title>
        <authorList>
            <person name="Mori T."/>
            <person name="Dohra H."/>
            <person name="Suzuki T."/>
            <person name="Kawagishi H."/>
            <person name="Hirai H."/>
        </authorList>
    </citation>
    <scope>NUCLEOTIDE SEQUENCE [LARGE SCALE GENOMIC DNA]</scope>
    <source>
        <strain evidence="3 4">YK-624</strain>
    </source>
</reference>